<dbReference type="PANTHER" id="PTHR21077">
    <property type="entry name" value="EME1 PROTEIN"/>
    <property type="match status" value="1"/>
</dbReference>
<dbReference type="Gene3D" id="3.40.50.10130">
    <property type="match status" value="1"/>
</dbReference>
<keyword evidence="8" id="KW-0460">Magnesium</keyword>
<keyword evidence="10" id="KW-0234">DNA repair</keyword>
<keyword evidence="12" id="KW-0469">Meiosis</keyword>
<keyword evidence="11" id="KW-0539">Nucleus</keyword>
<evidence type="ECO:0000256" key="11">
    <source>
        <dbReference type="ARBA" id="ARBA00023242"/>
    </source>
</evidence>
<comment type="cofactor">
    <cofactor evidence="1">
        <name>Mg(2+)</name>
        <dbReference type="ChEBI" id="CHEBI:18420"/>
    </cofactor>
</comment>
<feature type="region of interest" description="Disordered" evidence="13">
    <location>
        <begin position="1"/>
        <end position="193"/>
    </location>
</feature>
<keyword evidence="4" id="KW-0479">Metal-binding</keyword>
<keyword evidence="5" id="KW-0255">Endonuclease</keyword>
<dbReference type="InterPro" id="IPR033310">
    <property type="entry name" value="Mms4/EME1/EME2"/>
</dbReference>
<feature type="compositionally biased region" description="Basic and acidic residues" evidence="13">
    <location>
        <begin position="125"/>
        <end position="134"/>
    </location>
</feature>
<dbReference type="GO" id="GO:0006302">
    <property type="term" value="P:double-strand break repair"/>
    <property type="evidence" value="ECO:0007669"/>
    <property type="project" value="TreeGrafter"/>
</dbReference>
<evidence type="ECO:0000256" key="2">
    <source>
        <dbReference type="ARBA" id="ARBA00004123"/>
    </source>
</evidence>
<dbReference type="InterPro" id="IPR042530">
    <property type="entry name" value="EME1/EME2_C"/>
</dbReference>
<dbReference type="GO" id="GO:0000712">
    <property type="term" value="P:resolution of meiotic recombination intermediates"/>
    <property type="evidence" value="ECO:0007669"/>
    <property type="project" value="TreeGrafter"/>
</dbReference>
<feature type="compositionally biased region" description="Polar residues" evidence="13">
    <location>
        <begin position="106"/>
        <end position="117"/>
    </location>
</feature>
<evidence type="ECO:0000256" key="4">
    <source>
        <dbReference type="ARBA" id="ARBA00022723"/>
    </source>
</evidence>
<keyword evidence="7" id="KW-0378">Hydrolase</keyword>
<keyword evidence="9" id="KW-0233">DNA recombination</keyword>
<evidence type="ECO:0000256" key="8">
    <source>
        <dbReference type="ARBA" id="ARBA00022842"/>
    </source>
</evidence>
<evidence type="ECO:0000256" key="5">
    <source>
        <dbReference type="ARBA" id="ARBA00022759"/>
    </source>
</evidence>
<evidence type="ECO:0000256" key="3">
    <source>
        <dbReference type="ARBA" id="ARBA00022722"/>
    </source>
</evidence>
<feature type="compositionally biased region" description="Basic residues" evidence="13">
    <location>
        <begin position="159"/>
        <end position="169"/>
    </location>
</feature>
<feature type="compositionally biased region" description="Low complexity" evidence="13">
    <location>
        <begin position="21"/>
        <end position="40"/>
    </location>
</feature>
<feature type="compositionally biased region" description="Polar residues" evidence="13">
    <location>
        <begin position="56"/>
        <end position="65"/>
    </location>
</feature>
<dbReference type="GO" id="GO:0005634">
    <property type="term" value="C:nucleus"/>
    <property type="evidence" value="ECO:0007669"/>
    <property type="project" value="UniProtKB-SubCell"/>
</dbReference>
<evidence type="ECO:0000256" key="13">
    <source>
        <dbReference type="SAM" id="MobiDB-lite"/>
    </source>
</evidence>
<evidence type="ECO:0000256" key="1">
    <source>
        <dbReference type="ARBA" id="ARBA00001946"/>
    </source>
</evidence>
<accession>A0AAD7AXR5</accession>
<evidence type="ECO:0000313" key="15">
    <source>
        <dbReference type="Proteomes" id="UP001221142"/>
    </source>
</evidence>
<dbReference type="Proteomes" id="UP001221142">
    <property type="component" value="Unassembled WGS sequence"/>
</dbReference>
<keyword evidence="6" id="KW-0227">DNA damage</keyword>
<dbReference type="GO" id="GO:0046872">
    <property type="term" value="F:metal ion binding"/>
    <property type="evidence" value="ECO:0007669"/>
    <property type="project" value="UniProtKB-KW"/>
</dbReference>
<evidence type="ECO:0000256" key="6">
    <source>
        <dbReference type="ARBA" id="ARBA00022763"/>
    </source>
</evidence>
<protein>
    <recommendedName>
        <fullName evidence="16">ERCC4 domain-containing protein</fullName>
    </recommendedName>
</protein>
<evidence type="ECO:0008006" key="16">
    <source>
        <dbReference type="Google" id="ProtNLM"/>
    </source>
</evidence>
<comment type="subcellular location">
    <subcellularLocation>
        <location evidence="2">Nucleus</location>
    </subcellularLocation>
</comment>
<feature type="compositionally biased region" description="Basic and acidic residues" evidence="13">
    <location>
        <begin position="170"/>
        <end position="181"/>
    </location>
</feature>
<keyword evidence="15" id="KW-1185">Reference proteome</keyword>
<evidence type="ECO:0000256" key="9">
    <source>
        <dbReference type="ARBA" id="ARBA00023172"/>
    </source>
</evidence>
<proteinExistence type="predicted"/>
<feature type="compositionally biased region" description="Basic and acidic residues" evidence="13">
    <location>
        <begin position="87"/>
        <end position="97"/>
    </location>
</feature>
<dbReference type="PANTHER" id="PTHR21077:SF5">
    <property type="entry name" value="CROSSOVER JUNCTION ENDONUCLEASE MMS4"/>
    <property type="match status" value="1"/>
</dbReference>
<dbReference type="GO" id="GO:0031573">
    <property type="term" value="P:mitotic intra-S DNA damage checkpoint signaling"/>
    <property type="evidence" value="ECO:0007669"/>
    <property type="project" value="TreeGrafter"/>
</dbReference>
<evidence type="ECO:0000256" key="10">
    <source>
        <dbReference type="ARBA" id="ARBA00023204"/>
    </source>
</evidence>
<comment type="caution">
    <text evidence="14">The sequence shown here is derived from an EMBL/GenBank/DDBJ whole genome shotgun (WGS) entry which is preliminary data.</text>
</comment>
<evidence type="ECO:0000256" key="12">
    <source>
        <dbReference type="ARBA" id="ARBA00023254"/>
    </source>
</evidence>
<keyword evidence="3" id="KW-0540">Nuclease</keyword>
<dbReference type="Pfam" id="PF21292">
    <property type="entry name" value="EME1-MUS81_C"/>
    <property type="match status" value="1"/>
</dbReference>
<evidence type="ECO:0000256" key="7">
    <source>
        <dbReference type="ARBA" id="ARBA00022801"/>
    </source>
</evidence>
<name>A0AAD7AXR5_9AGAR</name>
<gene>
    <name evidence="14" type="ORF">FB45DRAFT_852084</name>
</gene>
<dbReference type="AlphaFoldDB" id="A0AAD7AXR5"/>
<reference evidence="14" key="1">
    <citation type="submission" date="2023-03" db="EMBL/GenBank/DDBJ databases">
        <title>Massive genome expansion in bonnet fungi (Mycena s.s.) driven by repeated elements and novel gene families across ecological guilds.</title>
        <authorList>
            <consortium name="Lawrence Berkeley National Laboratory"/>
            <person name="Harder C.B."/>
            <person name="Miyauchi S."/>
            <person name="Viragh M."/>
            <person name="Kuo A."/>
            <person name="Thoen E."/>
            <person name="Andreopoulos B."/>
            <person name="Lu D."/>
            <person name="Skrede I."/>
            <person name="Drula E."/>
            <person name="Henrissat B."/>
            <person name="Morin E."/>
            <person name="Kohler A."/>
            <person name="Barry K."/>
            <person name="LaButti K."/>
            <person name="Morin E."/>
            <person name="Salamov A."/>
            <person name="Lipzen A."/>
            <person name="Mereny Z."/>
            <person name="Hegedus B."/>
            <person name="Baldrian P."/>
            <person name="Stursova M."/>
            <person name="Weitz H."/>
            <person name="Taylor A."/>
            <person name="Grigoriev I.V."/>
            <person name="Nagy L.G."/>
            <person name="Martin F."/>
            <person name="Kauserud H."/>
        </authorList>
    </citation>
    <scope>NUCLEOTIDE SEQUENCE</scope>
    <source>
        <strain evidence="14">9284</strain>
    </source>
</reference>
<dbReference type="GO" id="GO:0048476">
    <property type="term" value="C:Holliday junction resolvase complex"/>
    <property type="evidence" value="ECO:0007669"/>
    <property type="project" value="InterPro"/>
</dbReference>
<dbReference type="EMBL" id="JARKIF010000132">
    <property type="protein sequence ID" value="KAJ7603658.1"/>
    <property type="molecule type" value="Genomic_DNA"/>
</dbReference>
<dbReference type="GO" id="GO:0008821">
    <property type="term" value="F:crossover junction DNA endonuclease activity"/>
    <property type="evidence" value="ECO:0007669"/>
    <property type="project" value="TreeGrafter"/>
</dbReference>
<evidence type="ECO:0000313" key="14">
    <source>
        <dbReference type="EMBL" id="KAJ7603658.1"/>
    </source>
</evidence>
<dbReference type="GO" id="GO:0031297">
    <property type="term" value="P:replication fork processing"/>
    <property type="evidence" value="ECO:0007669"/>
    <property type="project" value="TreeGrafter"/>
</dbReference>
<organism evidence="14 15">
    <name type="scientific">Roridomyces roridus</name>
    <dbReference type="NCBI Taxonomy" id="1738132"/>
    <lineage>
        <taxon>Eukaryota</taxon>
        <taxon>Fungi</taxon>
        <taxon>Dikarya</taxon>
        <taxon>Basidiomycota</taxon>
        <taxon>Agaricomycotina</taxon>
        <taxon>Agaricomycetes</taxon>
        <taxon>Agaricomycetidae</taxon>
        <taxon>Agaricales</taxon>
        <taxon>Marasmiineae</taxon>
        <taxon>Mycenaceae</taxon>
        <taxon>Roridomyces</taxon>
    </lineage>
</organism>
<sequence length="516" mass="57275">MSDVIDISSDSEDELSSRPASQLSNSYSFCNSSSSSSDFIDLCDSDNDDAPARPVPSSSQSQTPMSDYVDLCNSSSSDSDDELPALDDPRFLQDIERWKRKRKPSTAGSSSGAYNVDSSEDEDESPRKIARKDSNLSGSSVPLYGEDSSEDEEDSPARVARKKAPRKPRKTEEEKAAEKALKQQAAAQKKREKEALKAAKAAEVAEAKEAKKLYRAVNKLVTDKKETLVDMELIFPPVTAGSPLKALRDAFKDQVAPFGMRVTTSRRRRVLGYDVLSWRRVVRAEYKAEAREFHAVEPRIKMEGTHLVYLSTNELVRCIREEDGGKGVVRCVREAYGPEVQVFIMTDGLGAYYRRVGNSKSRIEGALAALQMAENVHLLHIDDAEDGATRLYDLSGDLGIKQHKLISRAHLPFCSNTSQGSGTTQWDTMVKMLDQVHRVTRAGAEGIVDEFQTLARLFEAYEQDPVGRDDLVKDCIVKSRVDGVRNTRPLGKALSKRVGTVMYGKDPLKVVYKDKD</sequence>
<dbReference type="Gene3D" id="1.10.150.670">
    <property type="entry name" value="Crossover junction endonuclease EME1, DNA-binding domain"/>
    <property type="match status" value="1"/>
</dbReference>